<sequence length="571" mass="59901">MSGDSYGPNQEPPNQEPPSQGPPSQGPPDHGFPSQGFPNQGVPHQAYPYQAFPGPAFPGPGSFVPPMPASPPPAPPDALRATAVALLNLSGLGLGYLLLRRWIPTAACLAATAVLLFVALPADADGVSGAALVLYAVFLLLAAVHGWFAGLRTRLVWPGQRPVALVLGVVLLAVPVGGALWYDSARNEAVERALLGRLDRADEQVAAAGRQDFTTAKSDYREALAVYRDLAVHHSGSRAAAQVPDSLQTYYTTVAAAYSHRDYCSAVAPLEYLRTVPDSIPKDQLGTLAHWPDDRLATSLYECGADGLAGGTTGWAGQFGDLLSTFPDSGQAAKVVPAVTAAEAKAAKAVAGKDPCTAVTRLHTLNTEIIQLSNGSGAQSDALTAVAGRADRSGDSGEYQCGVKQYKDGDFEQAQQTMQQFATDNPHDRNLARARKIAIGAEVAQTLPAAGKKLPTTDSGGGITVTVKNDSPDDITVLYTGPVTGSFTLKACGSCKAYSFASPLISGWEPCSDSGKKYPQRTISLPPGTTYFVHKPKSDSTATPGSDTAKLRYGYIYTECAYTTRTLGSSY</sequence>
<name>A0A917UJU2_9ACTN</name>
<keyword evidence="2" id="KW-0812">Transmembrane</keyword>
<feature type="transmembrane region" description="Helical" evidence="2">
    <location>
        <begin position="130"/>
        <end position="151"/>
    </location>
</feature>
<reference evidence="3" key="1">
    <citation type="journal article" date="2014" name="Int. J. Syst. Evol. Microbiol.">
        <title>Complete genome sequence of Corynebacterium casei LMG S-19264T (=DSM 44701T), isolated from a smear-ripened cheese.</title>
        <authorList>
            <consortium name="US DOE Joint Genome Institute (JGI-PGF)"/>
            <person name="Walter F."/>
            <person name="Albersmeier A."/>
            <person name="Kalinowski J."/>
            <person name="Ruckert C."/>
        </authorList>
    </citation>
    <scope>NUCLEOTIDE SEQUENCE</scope>
    <source>
        <strain evidence="3">CGMCC 4.7110</strain>
    </source>
</reference>
<keyword evidence="2" id="KW-0472">Membrane</keyword>
<keyword evidence="2" id="KW-1133">Transmembrane helix</keyword>
<protein>
    <submittedName>
        <fullName evidence="3">Uncharacterized protein</fullName>
    </submittedName>
</protein>
<reference evidence="3" key="2">
    <citation type="submission" date="2020-09" db="EMBL/GenBank/DDBJ databases">
        <authorList>
            <person name="Sun Q."/>
            <person name="Zhou Y."/>
        </authorList>
    </citation>
    <scope>NUCLEOTIDE SEQUENCE</scope>
    <source>
        <strain evidence="3">CGMCC 4.7110</strain>
    </source>
</reference>
<dbReference type="EMBL" id="BMML01000003">
    <property type="protein sequence ID" value="GGM96073.1"/>
    <property type="molecule type" value="Genomic_DNA"/>
</dbReference>
<feature type="region of interest" description="Disordered" evidence="1">
    <location>
        <begin position="1"/>
        <end position="44"/>
    </location>
</feature>
<evidence type="ECO:0000256" key="1">
    <source>
        <dbReference type="SAM" id="MobiDB-lite"/>
    </source>
</evidence>
<feature type="transmembrane region" description="Helical" evidence="2">
    <location>
        <begin position="78"/>
        <end position="99"/>
    </location>
</feature>
<feature type="compositionally biased region" description="Pro residues" evidence="1">
    <location>
        <begin position="10"/>
        <end position="26"/>
    </location>
</feature>
<organism evidence="3 4">
    <name type="scientific">Streptomyces fuscichromogenes</name>
    <dbReference type="NCBI Taxonomy" id="1324013"/>
    <lineage>
        <taxon>Bacteria</taxon>
        <taxon>Bacillati</taxon>
        <taxon>Actinomycetota</taxon>
        <taxon>Actinomycetes</taxon>
        <taxon>Kitasatosporales</taxon>
        <taxon>Streptomycetaceae</taxon>
        <taxon>Streptomyces</taxon>
    </lineage>
</organism>
<evidence type="ECO:0000313" key="4">
    <source>
        <dbReference type="Proteomes" id="UP000653411"/>
    </source>
</evidence>
<evidence type="ECO:0000313" key="3">
    <source>
        <dbReference type="EMBL" id="GGM96073.1"/>
    </source>
</evidence>
<dbReference type="SUPFAM" id="SSF81995">
    <property type="entry name" value="beta-sandwich domain of Sec23/24"/>
    <property type="match status" value="1"/>
</dbReference>
<evidence type="ECO:0000256" key="2">
    <source>
        <dbReference type="SAM" id="Phobius"/>
    </source>
</evidence>
<proteinExistence type="predicted"/>
<accession>A0A917UJU2</accession>
<feature type="transmembrane region" description="Helical" evidence="2">
    <location>
        <begin position="163"/>
        <end position="182"/>
    </location>
</feature>
<gene>
    <name evidence="3" type="ORF">GCM10011578_015720</name>
</gene>
<comment type="caution">
    <text evidence="3">The sequence shown here is derived from an EMBL/GenBank/DDBJ whole genome shotgun (WGS) entry which is preliminary data.</text>
</comment>
<feature type="transmembrane region" description="Helical" evidence="2">
    <location>
        <begin position="106"/>
        <end position="124"/>
    </location>
</feature>
<keyword evidence="4" id="KW-1185">Reference proteome</keyword>
<dbReference type="Proteomes" id="UP000653411">
    <property type="component" value="Unassembled WGS sequence"/>
</dbReference>
<dbReference type="AlphaFoldDB" id="A0A917UJU2"/>